<dbReference type="AlphaFoldDB" id="A0A4Y9T4P3"/>
<evidence type="ECO:0000259" key="3">
    <source>
        <dbReference type="PROSITE" id="PS00497"/>
    </source>
</evidence>
<feature type="domain" description="Tyrosinase copper-binding" evidence="3">
    <location>
        <begin position="85"/>
        <end position="102"/>
    </location>
</feature>
<dbReference type="Proteomes" id="UP000297258">
    <property type="component" value="Unassembled WGS sequence"/>
</dbReference>
<dbReference type="PROSITE" id="PS00498">
    <property type="entry name" value="TYROSINASE_2"/>
    <property type="match status" value="1"/>
</dbReference>
<keyword evidence="6" id="KW-1185">Reference proteome</keyword>
<name>A0A4Y9T4P3_9BURK</name>
<dbReference type="Gene3D" id="1.10.1280.10">
    <property type="entry name" value="Di-copper center containing domain from catechol oxidase"/>
    <property type="match status" value="2"/>
</dbReference>
<dbReference type="InterPro" id="IPR006311">
    <property type="entry name" value="TAT_signal"/>
</dbReference>
<dbReference type="InterPro" id="IPR050316">
    <property type="entry name" value="Tyrosinase/Hemocyanin"/>
</dbReference>
<evidence type="ECO:0000313" key="5">
    <source>
        <dbReference type="EMBL" id="TFW35673.1"/>
    </source>
</evidence>
<dbReference type="GO" id="GO:0016491">
    <property type="term" value="F:oxidoreductase activity"/>
    <property type="evidence" value="ECO:0007669"/>
    <property type="project" value="InterPro"/>
</dbReference>
<reference evidence="5 6" key="1">
    <citation type="submission" date="2019-03" db="EMBL/GenBank/DDBJ databases">
        <title>Draft genome of Massilia hortus sp. nov., a novel bacterial species of the Oxalobacteraceae family.</title>
        <authorList>
            <person name="Peta V."/>
            <person name="Raths R."/>
            <person name="Bucking H."/>
        </authorList>
    </citation>
    <scope>NUCLEOTIDE SEQUENCE [LARGE SCALE GENOMIC DNA]</scope>
    <source>
        <strain evidence="5 6">ONC3</strain>
    </source>
</reference>
<gene>
    <name evidence="5" type="ORF">E4O92_01580</name>
</gene>
<dbReference type="PANTHER" id="PTHR11474">
    <property type="entry name" value="TYROSINASE FAMILY MEMBER"/>
    <property type="match status" value="1"/>
</dbReference>
<dbReference type="Pfam" id="PF00264">
    <property type="entry name" value="Tyrosinase"/>
    <property type="match status" value="2"/>
</dbReference>
<dbReference type="PROSITE" id="PS00497">
    <property type="entry name" value="TYROSINASE_1"/>
    <property type="match status" value="1"/>
</dbReference>
<accession>A0A4Y9T4P3</accession>
<comment type="caution">
    <text evidence="5">The sequence shown here is derived from an EMBL/GenBank/DDBJ whole genome shotgun (WGS) entry which is preliminary data.</text>
</comment>
<keyword evidence="1" id="KW-0479">Metal-binding</keyword>
<dbReference type="EMBL" id="SPUM01000008">
    <property type="protein sequence ID" value="TFW35673.1"/>
    <property type="molecule type" value="Genomic_DNA"/>
</dbReference>
<feature type="compositionally biased region" description="Low complexity" evidence="2">
    <location>
        <begin position="274"/>
        <end position="288"/>
    </location>
</feature>
<sequence>MKPHDSRRRDFLKQSILAAGATMLPMGFVSAQGAQFQRQEWQTFKNTSHYSALRFAIGKMQANTNSSDPNSWAYWVNAHVNYCPHSVAYFLAWHRGFLYYFERQLRSVSGDSGLVLPYWDYYTNPNLPSEFTANTSGNPLWASRVNNNVRDALTLAPFSSRLTNFPRGSSNAFEPSIEDAPHNPVHDIIGGWMTTMESPVDPIFWLHHANIDRLWVAWVFAGGNRKMPALSNSYWSGSFRYSGALTMSRNLTYDNRSSLNYYYQNEQMPSRLPSLAGGSSLLSSQPGGEQALLSPPPVGSYRLSIPRATSDSTFSAAGSLDIGLSERSVSVQLPLSSEYGQSVAQIAGGSAATAPGGTLRYQSVQLVLDNIQLTKVGSEGGYFYRVYLNMPSGGATASLTAGDGQGLTGGSSVRSILLGTLGPFKIAGAMHHGGPVQLRFVLTDALAGLSKTQMGMLTVSFVRVSGENSPTGQVMGIGEARLELSTANSAS</sequence>
<dbReference type="InterPro" id="IPR008922">
    <property type="entry name" value="Di-copper_centre_dom_sf"/>
</dbReference>
<feature type="region of interest" description="Disordered" evidence="2">
    <location>
        <begin position="274"/>
        <end position="295"/>
    </location>
</feature>
<evidence type="ECO:0000256" key="1">
    <source>
        <dbReference type="ARBA" id="ARBA00022723"/>
    </source>
</evidence>
<protein>
    <submittedName>
        <fullName evidence="5">Tyrosinase family protein</fullName>
    </submittedName>
</protein>
<evidence type="ECO:0000259" key="4">
    <source>
        <dbReference type="PROSITE" id="PS00498"/>
    </source>
</evidence>
<dbReference type="OrthoDB" id="2874181at2"/>
<proteinExistence type="predicted"/>
<dbReference type="GO" id="GO:0046872">
    <property type="term" value="F:metal ion binding"/>
    <property type="evidence" value="ECO:0007669"/>
    <property type="project" value="UniProtKB-KW"/>
</dbReference>
<dbReference type="SUPFAM" id="SSF48056">
    <property type="entry name" value="Di-copper centre-containing domain"/>
    <property type="match status" value="1"/>
</dbReference>
<organism evidence="5 6">
    <name type="scientific">Massilia horti</name>
    <dbReference type="NCBI Taxonomy" id="2562153"/>
    <lineage>
        <taxon>Bacteria</taxon>
        <taxon>Pseudomonadati</taxon>
        <taxon>Pseudomonadota</taxon>
        <taxon>Betaproteobacteria</taxon>
        <taxon>Burkholderiales</taxon>
        <taxon>Oxalobacteraceae</taxon>
        <taxon>Telluria group</taxon>
        <taxon>Massilia</taxon>
    </lineage>
</organism>
<dbReference type="RefSeq" id="WP_135187992.1">
    <property type="nucleotide sequence ID" value="NZ_SPUM01000008.1"/>
</dbReference>
<evidence type="ECO:0000313" key="6">
    <source>
        <dbReference type="Proteomes" id="UP000297258"/>
    </source>
</evidence>
<dbReference type="PROSITE" id="PS51318">
    <property type="entry name" value="TAT"/>
    <property type="match status" value="1"/>
</dbReference>
<feature type="domain" description="Tyrosinase copper-binding" evidence="4">
    <location>
        <begin position="201"/>
        <end position="212"/>
    </location>
</feature>
<dbReference type="InterPro" id="IPR002227">
    <property type="entry name" value="Tyrosinase_Cu-bd"/>
</dbReference>
<evidence type="ECO:0000256" key="2">
    <source>
        <dbReference type="SAM" id="MobiDB-lite"/>
    </source>
</evidence>